<reference evidence="2" key="1">
    <citation type="journal article" date="2020" name="Stud. Mycol.">
        <title>101 Dothideomycetes genomes: a test case for predicting lifestyles and emergence of pathogens.</title>
        <authorList>
            <person name="Haridas S."/>
            <person name="Albert R."/>
            <person name="Binder M."/>
            <person name="Bloem J."/>
            <person name="Labutti K."/>
            <person name="Salamov A."/>
            <person name="Andreopoulos B."/>
            <person name="Baker S."/>
            <person name="Barry K."/>
            <person name="Bills G."/>
            <person name="Bluhm B."/>
            <person name="Cannon C."/>
            <person name="Castanera R."/>
            <person name="Culley D."/>
            <person name="Daum C."/>
            <person name="Ezra D."/>
            <person name="Gonzalez J."/>
            <person name="Henrissat B."/>
            <person name="Kuo A."/>
            <person name="Liang C."/>
            <person name="Lipzen A."/>
            <person name="Lutzoni F."/>
            <person name="Magnuson J."/>
            <person name="Mondo S."/>
            <person name="Nolan M."/>
            <person name="Ohm R."/>
            <person name="Pangilinan J."/>
            <person name="Park H.-J."/>
            <person name="Ramirez L."/>
            <person name="Alfaro M."/>
            <person name="Sun H."/>
            <person name="Tritt A."/>
            <person name="Yoshinaga Y."/>
            <person name="Zwiers L.-H."/>
            <person name="Turgeon B."/>
            <person name="Goodwin S."/>
            <person name="Spatafora J."/>
            <person name="Crous P."/>
            <person name="Grigoriev I."/>
        </authorList>
    </citation>
    <scope>NUCLEOTIDE SEQUENCE</scope>
    <source>
        <strain evidence="2">CBS 121410</strain>
    </source>
</reference>
<protein>
    <recommendedName>
        <fullName evidence="1">ABM domain-containing protein</fullName>
    </recommendedName>
</protein>
<dbReference type="SUPFAM" id="SSF54909">
    <property type="entry name" value="Dimeric alpha+beta barrel"/>
    <property type="match status" value="1"/>
</dbReference>
<evidence type="ECO:0000313" key="2">
    <source>
        <dbReference type="EMBL" id="KAF2086238.1"/>
    </source>
</evidence>
<sequence length="228" mass="25403">MSPVTEIATLTLKPGTDVKSGEGAKVIESALGTIARQPGYQRCYLGTQVEKPNVLNMFIDWDSLDSHKDFMSHPTDYKPMVTALQPLLFQPPSFQHVPFAGSLAPVLSAPVTEILIFYFPTHDLSEHDRAAFEDTFSDYAITLSKNAEGNHGVRGGWTVDEVQHKSCVREGVKEEEGPARCFVGVSGWESREAHAQYRETKAGKDMMRDLRDEARAVDVCHVELKQHQ</sequence>
<dbReference type="AlphaFoldDB" id="A0A9P4HT37"/>
<accession>A0A9P4HT37</accession>
<organism evidence="2 3">
    <name type="scientific">Saccharata proteae CBS 121410</name>
    <dbReference type="NCBI Taxonomy" id="1314787"/>
    <lineage>
        <taxon>Eukaryota</taxon>
        <taxon>Fungi</taxon>
        <taxon>Dikarya</taxon>
        <taxon>Ascomycota</taxon>
        <taxon>Pezizomycotina</taxon>
        <taxon>Dothideomycetes</taxon>
        <taxon>Dothideomycetes incertae sedis</taxon>
        <taxon>Botryosphaeriales</taxon>
        <taxon>Saccharataceae</taxon>
        <taxon>Saccharata</taxon>
    </lineage>
</organism>
<dbReference type="Gene3D" id="3.30.70.100">
    <property type="match status" value="2"/>
</dbReference>
<dbReference type="OrthoDB" id="3830579at2759"/>
<evidence type="ECO:0000259" key="1">
    <source>
        <dbReference type="PROSITE" id="PS51725"/>
    </source>
</evidence>
<proteinExistence type="predicted"/>
<dbReference type="InterPro" id="IPR011008">
    <property type="entry name" value="Dimeric_a/b-barrel"/>
</dbReference>
<comment type="caution">
    <text evidence="2">The sequence shown here is derived from an EMBL/GenBank/DDBJ whole genome shotgun (WGS) entry which is preliminary data.</text>
</comment>
<dbReference type="Proteomes" id="UP000799776">
    <property type="component" value="Unassembled WGS sequence"/>
</dbReference>
<dbReference type="PROSITE" id="PS51725">
    <property type="entry name" value="ABM"/>
    <property type="match status" value="1"/>
</dbReference>
<dbReference type="EMBL" id="ML978725">
    <property type="protein sequence ID" value="KAF2086238.1"/>
    <property type="molecule type" value="Genomic_DNA"/>
</dbReference>
<evidence type="ECO:0000313" key="3">
    <source>
        <dbReference type="Proteomes" id="UP000799776"/>
    </source>
</evidence>
<dbReference type="InterPro" id="IPR007138">
    <property type="entry name" value="ABM_dom"/>
</dbReference>
<name>A0A9P4HT37_9PEZI</name>
<keyword evidence="3" id="KW-1185">Reference proteome</keyword>
<feature type="domain" description="ABM" evidence="1">
    <location>
        <begin position="4"/>
        <end position="97"/>
    </location>
</feature>
<gene>
    <name evidence="2" type="ORF">K490DRAFT_44464</name>
</gene>